<feature type="non-terminal residue" evidence="8">
    <location>
        <position position="1885"/>
    </location>
</feature>
<feature type="region of interest" description="Disordered" evidence="5">
    <location>
        <begin position="269"/>
        <end position="295"/>
    </location>
</feature>
<evidence type="ECO:0000259" key="7">
    <source>
        <dbReference type="PROSITE" id="PS51698"/>
    </source>
</evidence>
<gene>
    <name evidence="8" type="primary">PUB11</name>
    <name evidence="8" type="ORF">SNEC2469_LOCUS34253</name>
</gene>
<dbReference type="InterPro" id="IPR000225">
    <property type="entry name" value="Armadillo"/>
</dbReference>
<dbReference type="GO" id="GO:0016567">
    <property type="term" value="P:protein ubiquitination"/>
    <property type="evidence" value="ECO:0007669"/>
    <property type="project" value="InterPro"/>
</dbReference>
<dbReference type="Proteomes" id="UP000601435">
    <property type="component" value="Unassembled WGS sequence"/>
</dbReference>
<feature type="repeat" description="ARM" evidence="4">
    <location>
        <begin position="1004"/>
        <end position="1046"/>
    </location>
</feature>
<dbReference type="Gene3D" id="1.25.10.10">
    <property type="entry name" value="Leucine-rich Repeat Variant"/>
    <property type="match status" value="2"/>
</dbReference>
<dbReference type="SMART" id="SM00054">
    <property type="entry name" value="EFh"/>
    <property type="match status" value="3"/>
</dbReference>
<dbReference type="CDD" id="cd00051">
    <property type="entry name" value="EFh"/>
    <property type="match status" value="1"/>
</dbReference>
<dbReference type="Pfam" id="PF04564">
    <property type="entry name" value="U-box"/>
    <property type="match status" value="1"/>
</dbReference>
<name>A0A813C9S4_9DINO</name>
<dbReference type="InterPro" id="IPR018247">
    <property type="entry name" value="EF_Hand_1_Ca_BS"/>
</dbReference>
<evidence type="ECO:0000259" key="6">
    <source>
        <dbReference type="PROSITE" id="PS50222"/>
    </source>
</evidence>
<proteinExistence type="predicted"/>
<reference evidence="8" key="1">
    <citation type="submission" date="2021-02" db="EMBL/GenBank/DDBJ databases">
        <authorList>
            <person name="Dougan E. K."/>
            <person name="Rhodes N."/>
            <person name="Thang M."/>
            <person name="Chan C."/>
        </authorList>
    </citation>
    <scope>NUCLEOTIDE SEQUENCE</scope>
</reference>
<accession>A0A813C9S4</accession>
<dbReference type="PROSITE" id="PS00018">
    <property type="entry name" value="EF_HAND_1"/>
    <property type="match status" value="3"/>
</dbReference>
<dbReference type="InterPro" id="IPR016024">
    <property type="entry name" value="ARM-type_fold"/>
</dbReference>
<dbReference type="GO" id="GO:0005509">
    <property type="term" value="F:calcium ion binding"/>
    <property type="evidence" value="ECO:0007669"/>
    <property type="project" value="InterPro"/>
</dbReference>
<dbReference type="SUPFAM" id="SSF48371">
    <property type="entry name" value="ARM repeat"/>
    <property type="match status" value="1"/>
</dbReference>
<dbReference type="EMBL" id="CAJNJA010093697">
    <property type="protein sequence ID" value="CAE7941361.1"/>
    <property type="molecule type" value="Genomic_DNA"/>
</dbReference>
<feature type="non-terminal residue" evidence="8">
    <location>
        <position position="1"/>
    </location>
</feature>
<dbReference type="PROSITE" id="PS51698">
    <property type="entry name" value="U_BOX"/>
    <property type="match status" value="1"/>
</dbReference>
<feature type="compositionally biased region" description="Basic and acidic residues" evidence="5">
    <location>
        <begin position="89"/>
        <end position="99"/>
    </location>
</feature>
<dbReference type="SUPFAM" id="SSF57850">
    <property type="entry name" value="RING/U-box"/>
    <property type="match status" value="1"/>
</dbReference>
<dbReference type="GO" id="GO:0061630">
    <property type="term" value="F:ubiquitin protein ligase activity"/>
    <property type="evidence" value="ECO:0007669"/>
    <property type="project" value="UniProtKB-EC"/>
</dbReference>
<keyword evidence="3" id="KW-0106">Calcium</keyword>
<feature type="repeat" description="ARM" evidence="4">
    <location>
        <begin position="1130"/>
        <end position="1170"/>
    </location>
</feature>
<feature type="repeat" description="ARM" evidence="4">
    <location>
        <begin position="1300"/>
        <end position="1342"/>
    </location>
</feature>
<feature type="domain" description="EF-hand" evidence="6">
    <location>
        <begin position="1504"/>
        <end position="1539"/>
    </location>
</feature>
<dbReference type="SUPFAM" id="SSF47473">
    <property type="entry name" value="EF-hand"/>
    <property type="match status" value="1"/>
</dbReference>
<dbReference type="PANTHER" id="PTHR23315:SF7">
    <property type="entry name" value="U-BOX DOMAIN-CONTAINING PROTEIN 4"/>
    <property type="match status" value="1"/>
</dbReference>
<dbReference type="Pfam" id="PF13499">
    <property type="entry name" value="EF-hand_7"/>
    <property type="match status" value="1"/>
</dbReference>
<keyword evidence="9" id="KW-1185">Reference proteome</keyword>
<evidence type="ECO:0000256" key="4">
    <source>
        <dbReference type="PROSITE-ProRule" id="PRU00259"/>
    </source>
</evidence>
<comment type="catalytic activity">
    <reaction evidence="1">
        <text>S-ubiquitinyl-[E2 ubiquitin-conjugating enzyme]-L-cysteine + [acceptor protein]-L-lysine = [E2 ubiquitin-conjugating enzyme]-L-cysteine + N(6)-ubiquitinyl-[acceptor protein]-L-lysine.</text>
        <dbReference type="EC" id="2.3.2.27"/>
    </reaction>
</comment>
<organism evidence="8 9">
    <name type="scientific">Symbiodinium necroappetens</name>
    <dbReference type="NCBI Taxonomy" id="1628268"/>
    <lineage>
        <taxon>Eukaryota</taxon>
        <taxon>Sar</taxon>
        <taxon>Alveolata</taxon>
        <taxon>Dinophyceae</taxon>
        <taxon>Suessiales</taxon>
        <taxon>Symbiodiniaceae</taxon>
        <taxon>Symbiodinium</taxon>
    </lineage>
</organism>
<dbReference type="SMART" id="SM00504">
    <property type="entry name" value="Ubox"/>
    <property type="match status" value="1"/>
</dbReference>
<dbReference type="SMART" id="SM00185">
    <property type="entry name" value="ARM"/>
    <property type="match status" value="10"/>
</dbReference>
<feature type="region of interest" description="Disordered" evidence="5">
    <location>
        <begin position="924"/>
        <end position="958"/>
    </location>
</feature>
<dbReference type="OrthoDB" id="7537227at2759"/>
<sequence length="1885" mass="205960">QEGEVSLEAPRCKEELGIRLSESEWSQLLCLAPPKQGVAKLKICGRVDAVLQLHRTSKILSAADSAARITQEEISRQQDAGNKAKRGQRKAEAKRRAETRSRCQLPSLSDALCGVAWDFGRELEPIYREDAWDGSGHAPEVVRRESTGSKGIPAEMLGLKLKMKVVELEAGQSLKVAFWSMGNFCLDGLESVTFTSYQLERPGAKGKTRLQLTGKASDSPGLHVLGHPAKVFPPFDDLTLIAVHLPDSRELQICPCALFNIEIDRQGKGYSDPNDPVNLNREVEPVPEEDTGPMTAKQYRDKRKLAIESFGTAKKMRSFGQVAERLDRDLEVANLEQYTGSISARVEEQLKLKQTAEEKDEETKREVLPPFIRSDDPQKIYVDGLQSIVSDEALENEESLPAEGVLGLVASKKGNDVVGLGETKGKEICGSALAFAVLKARHTQGAGPAENPKLFAKKIGVLNWLVTLCNKDWRNKTTVSTKNCVTFLGLGLVEASDAVKQLFKYCFDPIVGGHGKRTFNKRKGLCAVLIWALHLTPGLWIDVTSQGAAELASEKNAQVVGRYIGCKVEPKKETDGTSSLRVILKGPPNFDERAAAKGDLCAAARHLGYVGVNHEVDGLESSGLSEYPTLDLEEFVVFLEQYTMQEQAEIERIFVNYASKFSQKVPLRAVPAIVHDLGLTSLQAAISESLDAAQLSSHKALSVNQLRAFLATHLSAEGYTKEERDRARQAFDQVREGKSDLPPRSVGDAMALFRGADARQEWDDIWQRQVKLAMRGASEEALWLELMPLDLGMTLDLFGQSPLLMAFLQALPGELLTIPEDAICPISQQVMEDPVVCADGHSYEKDFIQKWLALGKRSSPKTNMSLPHTTLIPNVNLRNIIQSIRVRMPAIQSEQIKSIKEMQDLEAIVRSLMEDQGKLAVTCIDPTRSPESSPAAYSSSPNAPNAPNIPKLPPPDRASMEEPIPVLLSLLRHESKEVSERALGLIDGLVAADPRHRDAVWHHGGIPLIVSLLRGGSSEQLQHASTLLRTLASSQAEAQMAITWAGAIPLLVEHLDHDFSKVRVESAKALWSLAQGNMDNETSIVEHGGIKRLVVLLSGGAADARDSVLHLLLNVASHDPLHQDNITRAGAIPPLTELLNDGNLRQLAAAVLKSLARDHEDNQSAIGATSGTIQKLIQLLSDESAAMRESAAGVLHVLVAGGHAKNVATVSRSGGIRPCMELLKDENAGAREDAAGVLAALAKNADNRVHMADLGAIPLLIELVQDHAGAAAAARKYAATALGELAVRNSKNKEVIGKTGGIEALVELLKDGDHQARGRAASALSELCQLSDHNKLSMVGAGAIPLLVELLREDSTKKPAKAVLASLAGEFEANKKAIQEAASAAKVDLIAAGLAAMRARKMRVESRSGPSVDFHEFLVWARRLEVQELSPIRDGFHRVDKDADGMVSAGEFLDMIPSELSVVFSSKLSQILLEGGVAPGQLLSFDDAVRVLRNIRSTGNQTKQEIKEFEEVFKLFDSDNSGKMDVTEMVDVLMYLGYNSTLETTQEMMRRSDVDGNDELDCEEFLACMRQHEIMQSRALKSAFGQASDAGTCNHLELATVLLALELFPGQAKLNQMLKEGGMEHLEEFNFRQVCELAKNCRQAVAKVNRQRACFPRKHVQTLERLFKEYAPSGTMDRGGLICCLSILDLPMNTMQEREGVLSQLDAARYAAQAFGVEEVSFSDTHMLTFYKLLHLLRLVCVRHRRAVMERELAALNSTGIAQTEVVEFREVFHKLAMEKACSTDGGGASVQKVASSRRRSQPAPPAPPTWEVVESVSASGNNFRYEANYAIAELKAFLCVGGKGPQIFVQDVMDLLLDLGVPLTSKQQIELRYKATVFAAHHND</sequence>
<dbReference type="InterPro" id="IPR002048">
    <property type="entry name" value="EF_hand_dom"/>
</dbReference>
<dbReference type="PROSITE" id="PS50176">
    <property type="entry name" value="ARM_REPEAT"/>
    <property type="match status" value="5"/>
</dbReference>
<feature type="repeat" description="ARM" evidence="4">
    <location>
        <begin position="1255"/>
        <end position="1300"/>
    </location>
</feature>
<protein>
    <recommendedName>
        <fullName evidence="2">RING-type E3 ubiquitin transferase</fullName>
        <ecNumber evidence="2">2.3.2.27</ecNumber>
    </recommendedName>
</protein>
<evidence type="ECO:0000313" key="8">
    <source>
        <dbReference type="EMBL" id="CAE7941361.1"/>
    </source>
</evidence>
<dbReference type="Pfam" id="PF00514">
    <property type="entry name" value="Arm"/>
    <property type="match status" value="1"/>
</dbReference>
<feature type="domain" description="U-box" evidence="7">
    <location>
        <begin position="817"/>
        <end position="891"/>
    </location>
</feature>
<feature type="region of interest" description="Disordered" evidence="5">
    <location>
        <begin position="1783"/>
        <end position="1811"/>
    </location>
</feature>
<evidence type="ECO:0000256" key="3">
    <source>
        <dbReference type="ARBA" id="ARBA00022837"/>
    </source>
</evidence>
<dbReference type="InterPro" id="IPR013083">
    <property type="entry name" value="Znf_RING/FYVE/PHD"/>
</dbReference>
<feature type="repeat" description="ARM" evidence="4">
    <location>
        <begin position="1342"/>
        <end position="1382"/>
    </location>
</feature>
<evidence type="ECO:0000256" key="1">
    <source>
        <dbReference type="ARBA" id="ARBA00000900"/>
    </source>
</evidence>
<dbReference type="Gene3D" id="3.30.40.10">
    <property type="entry name" value="Zinc/RING finger domain, C3HC4 (zinc finger)"/>
    <property type="match status" value="1"/>
</dbReference>
<dbReference type="InterPro" id="IPR011992">
    <property type="entry name" value="EF-hand-dom_pair"/>
</dbReference>
<feature type="compositionally biased region" description="Low complexity" evidence="5">
    <location>
        <begin position="929"/>
        <end position="949"/>
    </location>
</feature>
<feature type="domain" description="EF-hand" evidence="6">
    <location>
        <begin position="1540"/>
        <end position="1575"/>
    </location>
</feature>
<dbReference type="PROSITE" id="PS50222">
    <property type="entry name" value="EF_HAND_2"/>
    <property type="match status" value="3"/>
</dbReference>
<comment type="caution">
    <text evidence="8">The sequence shown here is derived from an EMBL/GenBank/DDBJ whole genome shotgun (WGS) entry which is preliminary data.</text>
</comment>
<dbReference type="PANTHER" id="PTHR23315">
    <property type="entry name" value="U BOX DOMAIN-CONTAINING"/>
    <property type="match status" value="1"/>
</dbReference>
<dbReference type="EC" id="2.3.2.27" evidence="2"/>
<evidence type="ECO:0000256" key="2">
    <source>
        <dbReference type="ARBA" id="ARBA00012483"/>
    </source>
</evidence>
<dbReference type="InterPro" id="IPR003613">
    <property type="entry name" value="Ubox_domain"/>
</dbReference>
<feature type="domain" description="EF-hand" evidence="6">
    <location>
        <begin position="1427"/>
        <end position="1462"/>
    </location>
</feature>
<evidence type="ECO:0000256" key="5">
    <source>
        <dbReference type="SAM" id="MobiDB-lite"/>
    </source>
</evidence>
<feature type="region of interest" description="Disordered" evidence="5">
    <location>
        <begin position="73"/>
        <end position="99"/>
    </location>
</feature>
<evidence type="ECO:0000313" key="9">
    <source>
        <dbReference type="Proteomes" id="UP000601435"/>
    </source>
</evidence>
<dbReference type="InterPro" id="IPR011989">
    <property type="entry name" value="ARM-like"/>
</dbReference>
<dbReference type="CDD" id="cd16655">
    <property type="entry name" value="RING-Ubox_WDSUB1-like"/>
    <property type="match status" value="1"/>
</dbReference>
<dbReference type="Gene3D" id="1.10.238.10">
    <property type="entry name" value="EF-hand"/>
    <property type="match status" value="1"/>
</dbReference>